<protein>
    <submittedName>
        <fullName evidence="2">Uncharacterized protein</fullName>
    </submittedName>
</protein>
<evidence type="ECO:0000256" key="1">
    <source>
        <dbReference type="SAM" id="Phobius"/>
    </source>
</evidence>
<accession>A0ABD7X2U7</accession>
<sequence>MVIGILLVLVLIRLIFGKNDFTSELIREISKKLGKKVLIFGVVGGVALLIFIQMEKKSHEAYRESIQEQQQYDIEQYEKNEAEQFRRAVDPVTAKLRKKWILVEVEEDQDFESGPVTSLDEIKDYSVEFSIINEWEGGILISYLKNGEQKNQTYAINYDTEGMESNPVGMSADIGGNGTDLEIKSPRSSARIAECPECKRFRFSVFDDTLTEETPFVSGLYQPSE</sequence>
<evidence type="ECO:0000313" key="2">
    <source>
        <dbReference type="EMBL" id="WEA46789.1"/>
    </source>
</evidence>
<keyword evidence="1" id="KW-1133">Transmembrane helix</keyword>
<reference evidence="2 3" key="1">
    <citation type="submission" date="2023-02" db="EMBL/GenBank/DDBJ databases">
        <title>Complete genome sequence of Priestia aryabhattai G5MAi6, a methanol-tolerant strain isolated from tap water in Hong Kong.</title>
        <authorList>
            <person name="Leung K.M."/>
            <person name="Lai G.K.K."/>
            <person name="Griffin S.D.J."/>
        </authorList>
    </citation>
    <scope>NUCLEOTIDE SEQUENCE [LARGE SCALE GENOMIC DNA]</scope>
    <source>
        <strain evidence="2 3">G5MAi6</strain>
    </source>
</reference>
<proteinExistence type="predicted"/>
<gene>
    <name evidence="2" type="ORF">PWO00_12755</name>
</gene>
<evidence type="ECO:0000313" key="3">
    <source>
        <dbReference type="Proteomes" id="UP001220217"/>
    </source>
</evidence>
<dbReference type="AlphaFoldDB" id="A0ABD7X2U7"/>
<dbReference type="RefSeq" id="WP_275037484.1">
    <property type="nucleotide sequence ID" value="NZ_CP118718.1"/>
</dbReference>
<dbReference type="EMBL" id="CP118718">
    <property type="protein sequence ID" value="WEA46789.1"/>
    <property type="molecule type" value="Genomic_DNA"/>
</dbReference>
<dbReference type="Proteomes" id="UP001220217">
    <property type="component" value="Chromosome"/>
</dbReference>
<keyword evidence="1" id="KW-0812">Transmembrane</keyword>
<keyword evidence="1" id="KW-0472">Membrane</keyword>
<name>A0ABD7X2U7_PRIAR</name>
<feature type="transmembrane region" description="Helical" evidence="1">
    <location>
        <begin position="33"/>
        <end position="52"/>
    </location>
</feature>
<organism evidence="2 3">
    <name type="scientific">Priestia aryabhattai</name>
    <name type="common">Bacillus aryabhattai</name>
    <dbReference type="NCBI Taxonomy" id="412384"/>
    <lineage>
        <taxon>Bacteria</taxon>
        <taxon>Bacillati</taxon>
        <taxon>Bacillota</taxon>
        <taxon>Bacilli</taxon>
        <taxon>Bacillales</taxon>
        <taxon>Bacillaceae</taxon>
        <taxon>Priestia</taxon>
    </lineage>
</organism>